<dbReference type="RefSeq" id="WP_068577460.1">
    <property type="nucleotide sequence ID" value="NZ_CP015193.1"/>
</dbReference>
<dbReference type="SUPFAM" id="SSF117856">
    <property type="entry name" value="AF0104/ALDC/Ptd012-like"/>
    <property type="match status" value="1"/>
</dbReference>
<dbReference type="Gene3D" id="3.30.1330.80">
    <property type="entry name" value="Hypothetical protein, similar to alpha- acetolactate decarboxylase, domain 2"/>
    <property type="match status" value="1"/>
</dbReference>
<accession>A0A161KIS6</accession>
<keyword evidence="2" id="KW-0238">DNA-binding</keyword>
<protein>
    <submittedName>
        <fullName evidence="2">DNA-binding protein</fullName>
    </submittedName>
</protein>
<reference evidence="2 5" key="3">
    <citation type="submission" date="2016-04" db="EMBL/GenBank/DDBJ databases">
        <title>Complete genome sequence of Thermococcus chitonophagus type strain GC74.</title>
        <authorList>
            <person name="Oger P.M."/>
        </authorList>
    </citation>
    <scope>NUCLEOTIDE SEQUENCE [LARGE SCALE GENOMIC DNA]</scope>
    <source>
        <strain evidence="2 5">GC74</strain>
    </source>
</reference>
<evidence type="ECO:0000259" key="1">
    <source>
        <dbReference type="PROSITE" id="PS51742"/>
    </source>
</evidence>
<dbReference type="EMBL" id="CP015193">
    <property type="protein sequence ID" value="ASJ17231.1"/>
    <property type="molecule type" value="Genomic_DNA"/>
</dbReference>
<dbReference type="Proteomes" id="UP000093069">
    <property type="component" value="Chromosome I"/>
</dbReference>
<sequence length="138" mass="15657">MFSGGRMYLFRIPEGEEFVSYMHEFLKKEGIETGIVNAIGTLKNPKVGYFLEEDERYKIIELKGTYEIASLLGNVSLKDWKPFLHAHVVLGDSEGNAFGGHLLEGEVLVAEVFVLELKGKRLERNVIEKGLTLWPIEE</sequence>
<dbReference type="AlphaFoldDB" id="A0A161KIS6"/>
<dbReference type="Pfam" id="PF03479">
    <property type="entry name" value="PCC"/>
    <property type="match status" value="1"/>
</dbReference>
<evidence type="ECO:0000313" key="5">
    <source>
        <dbReference type="Proteomes" id="UP000250189"/>
    </source>
</evidence>
<dbReference type="PANTHER" id="PTHR34988:SF1">
    <property type="entry name" value="DNA-BINDING PROTEIN"/>
    <property type="match status" value="1"/>
</dbReference>
<dbReference type="InterPro" id="IPR005175">
    <property type="entry name" value="PPC_dom"/>
</dbReference>
<dbReference type="EMBL" id="LN999010">
    <property type="protein sequence ID" value="CUX77848.1"/>
    <property type="molecule type" value="Genomic_DNA"/>
</dbReference>
<reference evidence="3" key="2">
    <citation type="submission" date="2016-01" db="EMBL/GenBank/DDBJ databases">
        <authorList>
            <person name="McClelland M."/>
            <person name="Jain A."/>
            <person name="Saraogi P."/>
            <person name="Mendelson R."/>
            <person name="Westerman R."/>
            <person name="SanMiguel P."/>
            <person name="Csonka L."/>
        </authorList>
    </citation>
    <scope>NUCLEOTIDE SEQUENCE</scope>
    <source>
        <strain evidence="3">1</strain>
    </source>
</reference>
<dbReference type="OrthoDB" id="371648at2157"/>
<dbReference type="Proteomes" id="UP000250189">
    <property type="component" value="Chromosome"/>
</dbReference>
<dbReference type="InterPro" id="IPR025707">
    <property type="entry name" value="DNA_bp_PD1"/>
</dbReference>
<dbReference type="PROSITE" id="PS51742">
    <property type="entry name" value="PPC"/>
    <property type="match status" value="1"/>
</dbReference>
<gene>
    <name evidence="2" type="ORF">A3L04_09205</name>
    <name evidence="3" type="ORF">CHITON_1069</name>
</gene>
<dbReference type="STRING" id="54262.CHITON_1069"/>
<feature type="domain" description="PPC" evidence="1">
    <location>
        <begin position="2"/>
        <end position="137"/>
    </location>
</feature>
<evidence type="ECO:0000313" key="4">
    <source>
        <dbReference type="Proteomes" id="UP000093069"/>
    </source>
</evidence>
<proteinExistence type="predicted"/>
<dbReference type="GO" id="GO:0003677">
    <property type="term" value="F:DNA binding"/>
    <property type="evidence" value="ECO:0007669"/>
    <property type="project" value="UniProtKB-KW"/>
</dbReference>
<evidence type="ECO:0000313" key="2">
    <source>
        <dbReference type="EMBL" id="ASJ17231.1"/>
    </source>
</evidence>
<dbReference type="PANTHER" id="PTHR34988">
    <property type="entry name" value="PROTEIN, PUTATIVE-RELATED"/>
    <property type="match status" value="1"/>
</dbReference>
<reference evidence="4" key="1">
    <citation type="submission" date="2016-01" db="EMBL/GenBank/DDBJ databases">
        <authorList>
            <person name="Vorgias C.E."/>
        </authorList>
    </citation>
    <scope>NUCLEOTIDE SEQUENCE [LARGE SCALE GENOMIC DNA]</scope>
</reference>
<dbReference type="KEGG" id="tch:CHITON_1069"/>
<organism evidence="3 4">
    <name type="scientific">Thermococcus chitonophagus</name>
    <dbReference type="NCBI Taxonomy" id="54262"/>
    <lineage>
        <taxon>Archaea</taxon>
        <taxon>Methanobacteriati</taxon>
        <taxon>Methanobacteriota</taxon>
        <taxon>Thermococci</taxon>
        <taxon>Thermococcales</taxon>
        <taxon>Thermococcaceae</taxon>
        <taxon>Thermococcus</taxon>
    </lineage>
</organism>
<dbReference type="CDD" id="cd11378">
    <property type="entry name" value="DUF296"/>
    <property type="match status" value="1"/>
</dbReference>
<name>A0A161KIS6_9EURY</name>
<evidence type="ECO:0000313" key="3">
    <source>
        <dbReference type="EMBL" id="CUX77848.1"/>
    </source>
</evidence>
<dbReference type="PIRSF" id="PIRSF016702">
    <property type="entry name" value="DNA_bp_PD1"/>
    <property type="match status" value="1"/>
</dbReference>
<keyword evidence="5" id="KW-1185">Reference proteome</keyword>
<dbReference type="GeneID" id="33322756"/>